<evidence type="ECO:0000313" key="2">
    <source>
        <dbReference type="EMBL" id="MDT0606842.1"/>
    </source>
</evidence>
<sequence length="408" mass="47255">MFRKRSIQSKNTLGEVELVSRSKGVPNGVGLSVAEGFSIVLLSEAEVQFACSEPLELTTQKKTKSKTQMCIFNHYLTRPYMNLRYLLLAIIIIFFIACKPSSTSKKEQLARNYYQALDQSNFARIAELQFDSIRVKEGSYTSVYSVEDYVNWLKWDSVFQPTYEVLDITSDEEKVELTISKVCKRIQFLNGGPMISKEVMQFKEGKIYTLEIKDFTSYNGERWNAEREKLVNWIKANHPELEGFIYDQTLQGGINYLKALDLYQSRAMTETATTLNLAEEKKAILATLNNETKAAFQRDYQTWQAYWVHDNDMTKVYLDFPENTFSESLGWSEISGFVKDFFEKHPEPEPLPELLNDIEVRLYQSGAWVTYAQKDSLRGLKRETRLMEKVDGQWKIAGMQTTIYGFEQ</sequence>
<evidence type="ECO:0008006" key="4">
    <source>
        <dbReference type="Google" id="ProtNLM"/>
    </source>
</evidence>
<accession>A0ABU3ABA8</accession>
<evidence type="ECO:0000256" key="1">
    <source>
        <dbReference type="SAM" id="Phobius"/>
    </source>
</evidence>
<keyword evidence="3" id="KW-1185">Reference proteome</keyword>
<evidence type="ECO:0000313" key="3">
    <source>
        <dbReference type="Proteomes" id="UP001255246"/>
    </source>
</evidence>
<dbReference type="InterPro" id="IPR032710">
    <property type="entry name" value="NTF2-like_dom_sf"/>
</dbReference>
<dbReference type="Gene3D" id="3.10.450.50">
    <property type="match status" value="1"/>
</dbReference>
<keyword evidence="1" id="KW-1133">Transmembrane helix</keyword>
<dbReference type="SUPFAM" id="SSF54427">
    <property type="entry name" value="NTF2-like"/>
    <property type="match status" value="1"/>
</dbReference>
<dbReference type="Proteomes" id="UP001255246">
    <property type="component" value="Unassembled WGS sequence"/>
</dbReference>
<dbReference type="RefSeq" id="WP_311350385.1">
    <property type="nucleotide sequence ID" value="NZ_JAVRHR010000001.1"/>
</dbReference>
<feature type="transmembrane region" description="Helical" evidence="1">
    <location>
        <begin position="83"/>
        <end position="102"/>
    </location>
</feature>
<name>A0ABU3ABA8_9FLAO</name>
<gene>
    <name evidence="2" type="ORF">RM706_07365</name>
</gene>
<keyword evidence="1" id="KW-0472">Membrane</keyword>
<keyword evidence="1" id="KW-0812">Transmembrane</keyword>
<dbReference type="EMBL" id="JAVRHR010000001">
    <property type="protein sequence ID" value="MDT0606842.1"/>
    <property type="molecule type" value="Genomic_DNA"/>
</dbReference>
<organism evidence="2 3">
    <name type="scientific">Croceitalea rosinachiae</name>
    <dbReference type="NCBI Taxonomy" id="3075596"/>
    <lineage>
        <taxon>Bacteria</taxon>
        <taxon>Pseudomonadati</taxon>
        <taxon>Bacteroidota</taxon>
        <taxon>Flavobacteriia</taxon>
        <taxon>Flavobacteriales</taxon>
        <taxon>Flavobacteriaceae</taxon>
        <taxon>Croceitalea</taxon>
    </lineage>
</organism>
<protein>
    <recommendedName>
        <fullName evidence="4">SnoaL-like domain-containing protein</fullName>
    </recommendedName>
</protein>
<reference evidence="2 3" key="1">
    <citation type="submission" date="2023-09" db="EMBL/GenBank/DDBJ databases">
        <authorList>
            <person name="Rey-Velasco X."/>
        </authorList>
    </citation>
    <scope>NUCLEOTIDE SEQUENCE [LARGE SCALE GENOMIC DNA]</scope>
    <source>
        <strain evidence="2 3">F388</strain>
    </source>
</reference>
<comment type="caution">
    <text evidence="2">The sequence shown here is derived from an EMBL/GenBank/DDBJ whole genome shotgun (WGS) entry which is preliminary data.</text>
</comment>
<proteinExistence type="predicted"/>